<dbReference type="SMART" id="SM00990">
    <property type="entry name" value="VRR_NUC"/>
    <property type="match status" value="1"/>
</dbReference>
<organism evidence="5 6">
    <name type="scientific">Halalkalibacter okhensis</name>
    <dbReference type="NCBI Taxonomy" id="333138"/>
    <lineage>
        <taxon>Bacteria</taxon>
        <taxon>Bacillati</taxon>
        <taxon>Bacillota</taxon>
        <taxon>Bacilli</taxon>
        <taxon>Bacillales</taxon>
        <taxon>Bacillaceae</taxon>
        <taxon>Halalkalibacter</taxon>
    </lineage>
</organism>
<name>A0A0B0IJJ6_9BACI</name>
<dbReference type="OrthoDB" id="6706702at2"/>
<dbReference type="InterPro" id="IPR014883">
    <property type="entry name" value="VRR_NUC"/>
</dbReference>
<proteinExistence type="predicted"/>
<protein>
    <submittedName>
        <fullName evidence="5">Nuclease</fullName>
    </submittedName>
</protein>
<sequence length="92" mass="10532">MNEARIEQRLNKKVKEHGGLAIKFVSPGFAGVPDRLVLFNGSKIAFAELKAPAKKLRLLQQKRKKQLEELGFKVYKIDSYEAVDRMLEEMVT</sequence>
<keyword evidence="2" id="KW-0540">Nuclease</keyword>
<dbReference type="STRING" id="333138.LQ50_04400"/>
<accession>A0A0B0IJJ6</accession>
<gene>
    <name evidence="5" type="ORF">LQ50_04400</name>
</gene>
<evidence type="ECO:0000256" key="2">
    <source>
        <dbReference type="ARBA" id="ARBA00022722"/>
    </source>
</evidence>
<comment type="cofactor">
    <cofactor evidence="1">
        <name>Mg(2+)</name>
        <dbReference type="ChEBI" id="CHEBI:18420"/>
    </cofactor>
</comment>
<evidence type="ECO:0000259" key="4">
    <source>
        <dbReference type="SMART" id="SM00990"/>
    </source>
</evidence>
<reference evidence="5 6" key="1">
    <citation type="submission" date="2014-09" db="EMBL/GenBank/DDBJ databases">
        <title>Genome sequencing and annotation of Bacillus Okhensis strain Kh10-101T.</title>
        <authorList>
            <person name="Prakash J.S."/>
        </authorList>
    </citation>
    <scope>NUCLEOTIDE SEQUENCE [LARGE SCALE GENOMIC DNA]</scope>
    <source>
        <strain evidence="6">Kh10-101T</strain>
    </source>
</reference>
<dbReference type="GO" id="GO:0004518">
    <property type="term" value="F:nuclease activity"/>
    <property type="evidence" value="ECO:0007669"/>
    <property type="project" value="UniProtKB-KW"/>
</dbReference>
<dbReference type="GO" id="GO:0016788">
    <property type="term" value="F:hydrolase activity, acting on ester bonds"/>
    <property type="evidence" value="ECO:0007669"/>
    <property type="project" value="InterPro"/>
</dbReference>
<keyword evidence="3" id="KW-0378">Hydrolase</keyword>
<dbReference type="EMBL" id="JRJU01000003">
    <property type="protein sequence ID" value="KHF41470.1"/>
    <property type="molecule type" value="Genomic_DNA"/>
</dbReference>
<dbReference type="AlphaFoldDB" id="A0A0B0IJJ6"/>
<dbReference type="RefSeq" id="WP_034626422.1">
    <property type="nucleotide sequence ID" value="NZ_JRJU01000003.1"/>
</dbReference>
<evidence type="ECO:0000256" key="3">
    <source>
        <dbReference type="ARBA" id="ARBA00022801"/>
    </source>
</evidence>
<dbReference type="eggNOG" id="ENOG5032Y88">
    <property type="taxonomic scope" value="Bacteria"/>
</dbReference>
<dbReference type="GO" id="GO:0003676">
    <property type="term" value="F:nucleic acid binding"/>
    <property type="evidence" value="ECO:0007669"/>
    <property type="project" value="InterPro"/>
</dbReference>
<dbReference type="Gene3D" id="3.40.1350.10">
    <property type="match status" value="1"/>
</dbReference>
<dbReference type="InterPro" id="IPR011856">
    <property type="entry name" value="tRNA_endonuc-like_dom_sf"/>
</dbReference>
<evidence type="ECO:0000313" key="5">
    <source>
        <dbReference type="EMBL" id="KHF41470.1"/>
    </source>
</evidence>
<comment type="caution">
    <text evidence="5">The sequence shown here is derived from an EMBL/GenBank/DDBJ whole genome shotgun (WGS) entry which is preliminary data.</text>
</comment>
<dbReference type="Proteomes" id="UP000030832">
    <property type="component" value="Unassembled WGS sequence"/>
</dbReference>
<feature type="domain" description="VRR-NUC" evidence="4">
    <location>
        <begin position="1"/>
        <end position="81"/>
    </location>
</feature>
<keyword evidence="6" id="KW-1185">Reference proteome</keyword>
<evidence type="ECO:0000313" key="6">
    <source>
        <dbReference type="Proteomes" id="UP000030832"/>
    </source>
</evidence>
<evidence type="ECO:0000256" key="1">
    <source>
        <dbReference type="ARBA" id="ARBA00001946"/>
    </source>
</evidence>